<keyword evidence="10" id="KW-1185">Reference proteome</keyword>
<feature type="transmembrane region" description="Helical" evidence="7">
    <location>
        <begin position="36"/>
        <end position="56"/>
    </location>
</feature>
<dbReference type="InterPro" id="IPR049177">
    <property type="entry name" value="MgtC_SapB_SrpB_YhiD_N"/>
</dbReference>
<dbReference type="AlphaFoldDB" id="A0A1I5ZAJ6"/>
<keyword evidence="3" id="KW-1003">Cell membrane</keyword>
<dbReference type="PRINTS" id="PR01837">
    <property type="entry name" value="MGTCSAPBPROT"/>
</dbReference>
<keyword evidence="6 7" id="KW-0472">Membrane</keyword>
<dbReference type="EMBL" id="FOXQ01000018">
    <property type="protein sequence ID" value="SFQ53526.1"/>
    <property type="molecule type" value="Genomic_DNA"/>
</dbReference>
<gene>
    <name evidence="9" type="ORF">SAMN05444277_11854</name>
</gene>
<dbReference type="OrthoDB" id="9811198at2"/>
<accession>A0A1I5ZAJ6</accession>
<dbReference type="PANTHER" id="PTHR33778">
    <property type="entry name" value="PROTEIN MGTC"/>
    <property type="match status" value="1"/>
</dbReference>
<keyword evidence="4 7" id="KW-0812">Transmembrane</keyword>
<feature type="transmembrane region" description="Helical" evidence="7">
    <location>
        <begin position="7"/>
        <end position="24"/>
    </location>
</feature>
<comment type="subcellular location">
    <subcellularLocation>
        <location evidence="1">Cell membrane</location>
        <topology evidence="1">Multi-pass membrane protein</topology>
    </subcellularLocation>
</comment>
<organism evidence="9 10">
    <name type="scientific">Parafilimonas terrae</name>
    <dbReference type="NCBI Taxonomy" id="1465490"/>
    <lineage>
        <taxon>Bacteria</taxon>
        <taxon>Pseudomonadati</taxon>
        <taxon>Bacteroidota</taxon>
        <taxon>Chitinophagia</taxon>
        <taxon>Chitinophagales</taxon>
        <taxon>Chitinophagaceae</taxon>
        <taxon>Parafilimonas</taxon>
    </lineage>
</organism>
<feature type="domain" description="MgtC/SapB/SrpB/YhiD N-terminal" evidence="8">
    <location>
        <begin position="11"/>
        <end position="141"/>
    </location>
</feature>
<dbReference type="InterPro" id="IPR003416">
    <property type="entry name" value="MgtC/SapB/SrpB/YhiD_fam"/>
</dbReference>
<dbReference type="STRING" id="1465490.SAMN05444277_11854"/>
<evidence type="ECO:0000256" key="4">
    <source>
        <dbReference type="ARBA" id="ARBA00022692"/>
    </source>
</evidence>
<dbReference type="Proteomes" id="UP000199031">
    <property type="component" value="Unassembled WGS sequence"/>
</dbReference>
<evidence type="ECO:0000313" key="9">
    <source>
        <dbReference type="EMBL" id="SFQ53526.1"/>
    </source>
</evidence>
<dbReference type="RefSeq" id="WP_090662979.1">
    <property type="nucleotide sequence ID" value="NZ_FOXQ01000018.1"/>
</dbReference>
<feature type="transmembrane region" description="Helical" evidence="7">
    <location>
        <begin position="71"/>
        <end position="90"/>
    </location>
</feature>
<reference evidence="9 10" key="1">
    <citation type="submission" date="2016-10" db="EMBL/GenBank/DDBJ databases">
        <authorList>
            <person name="de Groot N.N."/>
        </authorList>
    </citation>
    <scope>NUCLEOTIDE SEQUENCE [LARGE SCALE GENOMIC DNA]</scope>
    <source>
        <strain evidence="9 10">DSM 28286</strain>
    </source>
</reference>
<evidence type="ECO:0000259" key="8">
    <source>
        <dbReference type="Pfam" id="PF02308"/>
    </source>
</evidence>
<name>A0A1I5ZAJ6_9BACT</name>
<evidence type="ECO:0000256" key="3">
    <source>
        <dbReference type="ARBA" id="ARBA00022475"/>
    </source>
</evidence>
<dbReference type="PANTHER" id="PTHR33778:SF1">
    <property type="entry name" value="MAGNESIUM TRANSPORTER YHID-RELATED"/>
    <property type="match status" value="1"/>
</dbReference>
<evidence type="ECO:0000256" key="1">
    <source>
        <dbReference type="ARBA" id="ARBA00004651"/>
    </source>
</evidence>
<protein>
    <submittedName>
        <fullName evidence="9">Putative Mg2+ transporter-C (MgtC) family protein</fullName>
    </submittedName>
</protein>
<evidence type="ECO:0000256" key="2">
    <source>
        <dbReference type="ARBA" id="ARBA00009298"/>
    </source>
</evidence>
<sequence length="229" mass="24935">MITWQEVTLRLFLAAVMGGAVGIDRQRYEWAAGLRTHMLVCMGSALIMIVSAYGFAGVQMEGHISLDPSRVAAQVISGIGFLGAGTILFLKHEVVKGLTTAAGLWTVAGIGLAVGGGLYFAAAVTTVLVLIILVVIKPYKKKLIVERRQTEIQLRFNREKISLSQLEAMLNTNNIAYNHLKFSNAKEDNICAVEIRINRSMSNKAVLSFVESLNNTNGIKEVEFRPAGI</sequence>
<proteinExistence type="inferred from homology"/>
<evidence type="ECO:0000256" key="7">
    <source>
        <dbReference type="SAM" id="Phobius"/>
    </source>
</evidence>
<dbReference type="Pfam" id="PF02308">
    <property type="entry name" value="MgtC"/>
    <property type="match status" value="1"/>
</dbReference>
<evidence type="ECO:0000313" key="10">
    <source>
        <dbReference type="Proteomes" id="UP000199031"/>
    </source>
</evidence>
<keyword evidence="5 7" id="KW-1133">Transmembrane helix</keyword>
<feature type="transmembrane region" description="Helical" evidence="7">
    <location>
        <begin position="120"/>
        <end position="139"/>
    </location>
</feature>
<dbReference type="GO" id="GO:0005886">
    <property type="term" value="C:plasma membrane"/>
    <property type="evidence" value="ECO:0007669"/>
    <property type="project" value="UniProtKB-SubCell"/>
</dbReference>
<comment type="similarity">
    <text evidence="2">Belongs to the MgtC/SapB family.</text>
</comment>
<evidence type="ECO:0000256" key="6">
    <source>
        <dbReference type="ARBA" id="ARBA00023136"/>
    </source>
</evidence>
<evidence type="ECO:0000256" key="5">
    <source>
        <dbReference type="ARBA" id="ARBA00022989"/>
    </source>
</evidence>